<dbReference type="AlphaFoldDB" id="A0A397UU26"/>
<dbReference type="STRING" id="44941.A0A397UU26"/>
<keyword evidence="2" id="KW-1185">Reference proteome</keyword>
<accession>A0A397UU26</accession>
<organism evidence="1 2">
    <name type="scientific">Gigaspora rosea</name>
    <dbReference type="NCBI Taxonomy" id="44941"/>
    <lineage>
        <taxon>Eukaryota</taxon>
        <taxon>Fungi</taxon>
        <taxon>Fungi incertae sedis</taxon>
        <taxon>Mucoromycota</taxon>
        <taxon>Glomeromycotina</taxon>
        <taxon>Glomeromycetes</taxon>
        <taxon>Diversisporales</taxon>
        <taxon>Gigasporaceae</taxon>
        <taxon>Gigaspora</taxon>
    </lineage>
</organism>
<dbReference type="OrthoDB" id="2357318at2759"/>
<protein>
    <submittedName>
        <fullName evidence="1">Uncharacterized protein</fullName>
    </submittedName>
</protein>
<evidence type="ECO:0000313" key="1">
    <source>
        <dbReference type="EMBL" id="RIB13625.1"/>
    </source>
</evidence>
<dbReference type="PANTHER" id="PTHR39214:SF1">
    <property type="entry name" value="MICROBODY (PEROXISOME) BIOGENESIS PROTEIN PEROXIN 8 (EUROFUNG)"/>
    <property type="match status" value="1"/>
</dbReference>
<dbReference type="PANTHER" id="PTHR39214">
    <property type="entry name" value="MICROBODY (PEROXISOME) BIOGENESIS PROTEIN PEROXIN 8 (EUROFUNG)"/>
    <property type="match status" value="1"/>
</dbReference>
<proteinExistence type="predicted"/>
<sequence length="238" mass="26819">MGALDDDTVEQTVLPFIYPYLQDNSDIHLFESAHSVMLAIFSNTKKVTNELAPFYCNLLLESYPKLIHVAQFRIAYTTIIKSLSNTDDALTFLCLEKLIKKIEDTPLSALTPLDTDKSKKMIPIESTLMSSDKSSYSTFVDSTGENRSVKNKDDEIQSFASHLNRGHLLLTLIDQIRSVNLIFLETLLAKIKYFLQAEQEGVGKQAIKKALFDALSTGLDYTKKDNGVKWWLSEGPKL</sequence>
<comment type="caution">
    <text evidence="1">The sequence shown here is derived from an EMBL/GenBank/DDBJ whole genome shotgun (WGS) entry which is preliminary data.</text>
</comment>
<dbReference type="EMBL" id="QKWP01000906">
    <property type="protein sequence ID" value="RIB13625.1"/>
    <property type="molecule type" value="Genomic_DNA"/>
</dbReference>
<dbReference type="Proteomes" id="UP000266673">
    <property type="component" value="Unassembled WGS sequence"/>
</dbReference>
<gene>
    <name evidence="1" type="ORF">C2G38_1719009</name>
</gene>
<name>A0A397UU26_9GLOM</name>
<dbReference type="InterPro" id="IPR055334">
    <property type="entry name" value="PEX8-like"/>
</dbReference>
<reference evidence="1 2" key="1">
    <citation type="submission" date="2018-06" db="EMBL/GenBank/DDBJ databases">
        <title>Comparative genomics reveals the genomic features of Rhizophagus irregularis, R. cerebriforme, R. diaphanum and Gigaspora rosea, and their symbiotic lifestyle signature.</title>
        <authorList>
            <person name="Morin E."/>
            <person name="San Clemente H."/>
            <person name="Chen E.C.H."/>
            <person name="De La Providencia I."/>
            <person name="Hainaut M."/>
            <person name="Kuo A."/>
            <person name="Kohler A."/>
            <person name="Murat C."/>
            <person name="Tang N."/>
            <person name="Roy S."/>
            <person name="Loubradou J."/>
            <person name="Henrissat B."/>
            <person name="Grigoriev I.V."/>
            <person name="Corradi N."/>
            <person name="Roux C."/>
            <person name="Martin F.M."/>
        </authorList>
    </citation>
    <scope>NUCLEOTIDE SEQUENCE [LARGE SCALE GENOMIC DNA]</scope>
    <source>
        <strain evidence="1 2">DAOM 194757</strain>
    </source>
</reference>
<evidence type="ECO:0000313" key="2">
    <source>
        <dbReference type="Proteomes" id="UP000266673"/>
    </source>
</evidence>